<gene>
    <name evidence="4" type="ORF">QYE76_018035</name>
</gene>
<evidence type="ECO:0000256" key="2">
    <source>
        <dbReference type="ARBA" id="ARBA00022517"/>
    </source>
</evidence>
<dbReference type="GO" id="GO:0000027">
    <property type="term" value="P:ribosomal large subunit assembly"/>
    <property type="evidence" value="ECO:0007669"/>
    <property type="project" value="TreeGrafter"/>
</dbReference>
<dbReference type="EMBL" id="JAUUTY010000290">
    <property type="protein sequence ID" value="KAK1602263.1"/>
    <property type="molecule type" value="Genomic_DNA"/>
</dbReference>
<dbReference type="InterPro" id="IPR026532">
    <property type="entry name" value="BRX1"/>
</dbReference>
<comment type="caution">
    <text evidence="4">The sequence shown here is derived from an EMBL/GenBank/DDBJ whole genome shotgun (WGS) entry which is preliminary data.</text>
</comment>
<proteinExistence type="predicted"/>
<dbReference type="AlphaFoldDB" id="A0AAD8QJF3"/>
<keyword evidence="2" id="KW-0690">Ribosome biogenesis</keyword>
<evidence type="ECO:0000256" key="3">
    <source>
        <dbReference type="SAM" id="MobiDB-lite"/>
    </source>
</evidence>
<reference evidence="4" key="1">
    <citation type="submission" date="2023-07" db="EMBL/GenBank/DDBJ databases">
        <title>A chromosome-level genome assembly of Lolium multiflorum.</title>
        <authorList>
            <person name="Chen Y."/>
            <person name="Copetti D."/>
            <person name="Kolliker R."/>
            <person name="Studer B."/>
        </authorList>
    </citation>
    <scope>NUCLEOTIDE SEQUENCE</scope>
    <source>
        <strain evidence="4">02402/16</strain>
        <tissue evidence="4">Leaf</tissue>
    </source>
</reference>
<dbReference type="PANTHER" id="PTHR13634">
    <property type="entry name" value="RIBOSOME BIOGENESIS PROTEIN BRIX"/>
    <property type="match status" value="1"/>
</dbReference>
<name>A0AAD8QJF3_LOLMU</name>
<protein>
    <submittedName>
        <fullName evidence="4">Uncharacterized protein</fullName>
    </submittedName>
</protein>
<accession>A0AAD8QJF3</accession>
<feature type="compositionally biased region" description="Basic residues" evidence="3">
    <location>
        <begin position="9"/>
        <end position="26"/>
    </location>
</feature>
<keyword evidence="5" id="KW-1185">Reference proteome</keyword>
<dbReference type="GO" id="GO:0003723">
    <property type="term" value="F:RNA binding"/>
    <property type="evidence" value="ECO:0007669"/>
    <property type="project" value="TreeGrafter"/>
</dbReference>
<organism evidence="4 5">
    <name type="scientific">Lolium multiflorum</name>
    <name type="common">Italian ryegrass</name>
    <name type="synonym">Lolium perenne subsp. multiflorum</name>
    <dbReference type="NCBI Taxonomy" id="4521"/>
    <lineage>
        <taxon>Eukaryota</taxon>
        <taxon>Viridiplantae</taxon>
        <taxon>Streptophyta</taxon>
        <taxon>Embryophyta</taxon>
        <taxon>Tracheophyta</taxon>
        <taxon>Spermatophyta</taxon>
        <taxon>Magnoliopsida</taxon>
        <taxon>Liliopsida</taxon>
        <taxon>Poales</taxon>
        <taxon>Poaceae</taxon>
        <taxon>BOP clade</taxon>
        <taxon>Pooideae</taxon>
        <taxon>Poodae</taxon>
        <taxon>Poeae</taxon>
        <taxon>Poeae Chloroplast Group 2 (Poeae type)</taxon>
        <taxon>Loliodinae</taxon>
        <taxon>Loliinae</taxon>
        <taxon>Lolium</taxon>
    </lineage>
</organism>
<feature type="compositionally biased region" description="Acidic residues" evidence="3">
    <location>
        <begin position="126"/>
        <end position="142"/>
    </location>
</feature>
<dbReference type="Proteomes" id="UP001231189">
    <property type="component" value="Unassembled WGS sequence"/>
</dbReference>
<feature type="compositionally biased region" description="Low complexity" evidence="3">
    <location>
        <begin position="29"/>
        <end position="40"/>
    </location>
</feature>
<feature type="region of interest" description="Disordered" evidence="3">
    <location>
        <begin position="1"/>
        <end position="173"/>
    </location>
</feature>
<evidence type="ECO:0000313" key="5">
    <source>
        <dbReference type="Proteomes" id="UP001231189"/>
    </source>
</evidence>
<dbReference type="GO" id="GO:0005730">
    <property type="term" value="C:nucleolus"/>
    <property type="evidence" value="ECO:0007669"/>
    <property type="project" value="UniProtKB-SubCell"/>
</dbReference>
<dbReference type="PANTHER" id="PTHR13634:SF1">
    <property type="entry name" value="OS01G0148400 PROTEIN"/>
    <property type="match status" value="1"/>
</dbReference>
<evidence type="ECO:0000313" key="4">
    <source>
        <dbReference type="EMBL" id="KAK1602263.1"/>
    </source>
</evidence>
<comment type="subcellular location">
    <subcellularLocation>
        <location evidence="1">Nucleus</location>
        <location evidence="1">Nucleolus</location>
    </subcellularLocation>
</comment>
<evidence type="ECO:0000256" key="1">
    <source>
        <dbReference type="ARBA" id="ARBA00004604"/>
    </source>
</evidence>
<sequence length="791" mass="88171">MESCDGDTRKKRKGTPAPPSRKRRKTTGAAPPLSLAPAPSMRMGPGDIDGGAPTPTSRRKPTGAAAPPSRPTVPPVRMAPGDGGAPTERRRKGSSSPREGKRGRRTGSERRSYIRNSPAGCPQKSDDDDSSESSAGEDDTCEDLTGHGDDPNASGAGGAGNTHGSPDAPSKNVATSGKIVVAHTPNTPPRFKGLLRTITSLIPCEHKGKSYECSSGRMNAFVRWSEAENALFFEWSDDKMEMTCWMHNIKKGQIFKFTVNAAFSHDMDNIIVERAAVAFSTNFIRDDEYWSDLKDTLLNTFGSFEDKGFKDYDYLYVFTRVGDSVCFRNFKITSLPKADDASSGLVLTEINTRFFLKLVRDQVNPNSSDLGPRHTQNQIPTELRLCPVILYSIPNGQMGSCLTHCVDFTGETYPILLENGPYVSSLEKLDGFNTSLAEIVVKEPLLKIKHIIGSTTDKTHCFARQRCKSILQSLFAELAILFESGKCISCPADISMHHVLVRANEVKLYGLPVTDYVEELAEENVISLVGMVKSCFPQGEIPTDLYGLLADLEKDPLNEIRTAKEDCSLLKAKDRRSLLININSEYMTNVPAKSDDDSDSKIDEFSFFDGCPDAKNWDLIIKDNVYLVQICNVENSSDEDTERMKQKGKIGKNTVSIRKMTKKKKVEANKGKLQFSSYTDFEMHMPVKARKDGIFPFRLGMADYILTAYFPGFLRFVQKRMREVKAEREKHCMQIEEDGKKLSSEHSTTERRHYIFRLKKTGKVEFCTIYNRNLGRQSNRTTFLKHAVSSA</sequence>